<protein>
    <submittedName>
        <fullName evidence="1">Uncharacterized protein</fullName>
    </submittedName>
</protein>
<proteinExistence type="predicted"/>
<dbReference type="RefSeq" id="WP_192754267.1">
    <property type="nucleotide sequence ID" value="NZ_BAABJL010000042.1"/>
</dbReference>
<comment type="caution">
    <text evidence="1">The sequence shown here is derived from an EMBL/GenBank/DDBJ whole genome shotgun (WGS) entry which is preliminary data.</text>
</comment>
<evidence type="ECO:0000313" key="2">
    <source>
        <dbReference type="Proteomes" id="UP000638648"/>
    </source>
</evidence>
<dbReference type="EMBL" id="JADBEM010000001">
    <property type="protein sequence ID" value="MBE1610981.1"/>
    <property type="molecule type" value="Genomic_DNA"/>
</dbReference>
<name>A0A927RNB9_9ACTN</name>
<dbReference type="AlphaFoldDB" id="A0A927RNB9"/>
<reference evidence="1" key="1">
    <citation type="submission" date="2020-10" db="EMBL/GenBank/DDBJ databases">
        <title>Sequencing the genomes of 1000 actinobacteria strains.</title>
        <authorList>
            <person name="Klenk H.-P."/>
        </authorList>
    </citation>
    <scope>NUCLEOTIDE SEQUENCE</scope>
    <source>
        <strain evidence="1">DSM 45354</strain>
    </source>
</reference>
<keyword evidence="2" id="KW-1185">Reference proteome</keyword>
<gene>
    <name evidence="1" type="ORF">HEB94_007829</name>
</gene>
<organism evidence="1 2">
    <name type="scientific">Actinopolymorpha pittospori</name>
    <dbReference type="NCBI Taxonomy" id="648752"/>
    <lineage>
        <taxon>Bacteria</taxon>
        <taxon>Bacillati</taxon>
        <taxon>Actinomycetota</taxon>
        <taxon>Actinomycetes</taxon>
        <taxon>Propionibacteriales</taxon>
        <taxon>Actinopolymorphaceae</taxon>
        <taxon>Actinopolymorpha</taxon>
    </lineage>
</organism>
<dbReference type="Proteomes" id="UP000638648">
    <property type="component" value="Unassembled WGS sequence"/>
</dbReference>
<accession>A0A927RNB9</accession>
<sequence length="74" mass="8416">MDEAVVAAREEGQAEYAARSSKWLRHPNTIDQVAALLYEARTGRRWLSAEEIDRIAYIANARAIVEFLVRENPS</sequence>
<evidence type="ECO:0000313" key="1">
    <source>
        <dbReference type="EMBL" id="MBE1610981.1"/>
    </source>
</evidence>